<dbReference type="Pfam" id="PF13673">
    <property type="entry name" value="Acetyltransf_10"/>
    <property type="match status" value="1"/>
</dbReference>
<dbReference type="SUPFAM" id="SSF55729">
    <property type="entry name" value="Acyl-CoA N-acyltransferases (Nat)"/>
    <property type="match status" value="1"/>
</dbReference>
<evidence type="ECO:0000259" key="1">
    <source>
        <dbReference type="PROSITE" id="PS51186"/>
    </source>
</evidence>
<dbReference type="KEGG" id="ifl:C1H71_08325"/>
<evidence type="ECO:0000313" key="2">
    <source>
        <dbReference type="EMBL" id="QBC43545.1"/>
    </source>
</evidence>
<keyword evidence="2" id="KW-0808">Transferase</keyword>
<reference evidence="2 3" key="1">
    <citation type="submission" date="2018-01" db="EMBL/GenBank/DDBJ databases">
        <title>Genome sequence of Iodobacter sp. strain PCH194 isolated from Indian Trans-Himalaya.</title>
        <authorList>
            <person name="Kumar V."/>
            <person name="Thakur V."/>
            <person name="Kumar S."/>
            <person name="Singh D."/>
        </authorList>
    </citation>
    <scope>NUCLEOTIDE SEQUENCE [LARGE SCALE GENOMIC DNA]</scope>
    <source>
        <strain evidence="2 3">PCH194</strain>
    </source>
</reference>
<keyword evidence="3" id="KW-1185">Reference proteome</keyword>
<dbReference type="InterPro" id="IPR016181">
    <property type="entry name" value="Acyl_CoA_acyltransferase"/>
</dbReference>
<dbReference type="InterPro" id="IPR000182">
    <property type="entry name" value="GNAT_dom"/>
</dbReference>
<accession>A0A7G3G9W4</accession>
<dbReference type="GO" id="GO:0016747">
    <property type="term" value="F:acyltransferase activity, transferring groups other than amino-acyl groups"/>
    <property type="evidence" value="ECO:0007669"/>
    <property type="project" value="InterPro"/>
</dbReference>
<dbReference type="Proteomes" id="UP000515917">
    <property type="component" value="Chromosome"/>
</dbReference>
<evidence type="ECO:0000313" key="3">
    <source>
        <dbReference type="Proteomes" id="UP000515917"/>
    </source>
</evidence>
<name>A0A7G3G9W4_9NEIS</name>
<dbReference type="EMBL" id="CP025781">
    <property type="protein sequence ID" value="QBC43545.1"/>
    <property type="molecule type" value="Genomic_DNA"/>
</dbReference>
<feature type="domain" description="N-acetyltransferase" evidence="1">
    <location>
        <begin position="8"/>
        <end position="151"/>
    </location>
</feature>
<dbReference type="Gene3D" id="3.40.630.30">
    <property type="match status" value="1"/>
</dbReference>
<dbReference type="PROSITE" id="PS51186">
    <property type="entry name" value="GNAT"/>
    <property type="match status" value="1"/>
</dbReference>
<proteinExistence type="predicted"/>
<protein>
    <submittedName>
        <fullName evidence="2">GNAT family N-acetyltransferase</fullName>
    </submittedName>
</protein>
<sequence length="151" mass="17079">MELEWRWFGLADFDPLTLYAYLKLRQDVFIVEQNCVYPDMDQYDAVSQHLLGLDENGRVLASLRLVPPGLKYAEPSIGRVITHPDARRGGTGSKLVNEGLRMSSQLYPQQGHRIGAQAHLKGFYALFGFVTIGQEYLEDDIPHIDMLIEAA</sequence>
<organism evidence="2 3">
    <name type="scientific">Iodobacter fluviatilis</name>
    <dbReference type="NCBI Taxonomy" id="537"/>
    <lineage>
        <taxon>Bacteria</taxon>
        <taxon>Pseudomonadati</taxon>
        <taxon>Pseudomonadota</taxon>
        <taxon>Betaproteobacteria</taxon>
        <taxon>Neisseriales</taxon>
        <taxon>Chitinibacteraceae</taxon>
        <taxon>Iodobacter</taxon>
    </lineage>
</organism>
<dbReference type="AlphaFoldDB" id="A0A7G3G9W4"/>
<dbReference type="RefSeq" id="WP_130106124.1">
    <property type="nucleotide sequence ID" value="NZ_CP025781.1"/>
</dbReference>
<gene>
    <name evidence="2" type="ORF">C1H71_08325</name>
</gene>
<dbReference type="CDD" id="cd04301">
    <property type="entry name" value="NAT_SF"/>
    <property type="match status" value="1"/>
</dbReference>